<sequence>MLDVYEDGVIGGLQRSLSCYPIAILASLRSRDQPVENLFRIVLCFCCGRTANRMRQSSIYIFTITYTLSSCLPRISDLRIIHEYAIVPEERFKKIKNCGSGELGETYLGWLFENQTIAEPRWDRYIFGDHLYVYVHSTTVGEYTCKAVSASENYLKHIIYHVFTKQYYSEALLVGGDDGGRSEGKLFLQSYTSKSRNIIGA</sequence>
<organism evidence="1 2">
    <name type="scientific">Necator americanus</name>
    <name type="common">Human hookworm</name>
    <dbReference type="NCBI Taxonomy" id="51031"/>
    <lineage>
        <taxon>Eukaryota</taxon>
        <taxon>Metazoa</taxon>
        <taxon>Ecdysozoa</taxon>
        <taxon>Nematoda</taxon>
        <taxon>Chromadorea</taxon>
        <taxon>Rhabditida</taxon>
        <taxon>Rhabditina</taxon>
        <taxon>Rhabditomorpha</taxon>
        <taxon>Strongyloidea</taxon>
        <taxon>Ancylostomatidae</taxon>
        <taxon>Bunostominae</taxon>
        <taxon>Necator</taxon>
    </lineage>
</organism>
<proteinExistence type="predicted"/>
<accession>A0ABR1DDH2</accession>
<name>A0ABR1DDH2_NECAM</name>
<evidence type="ECO:0008006" key="3">
    <source>
        <dbReference type="Google" id="ProtNLM"/>
    </source>
</evidence>
<reference evidence="1 2" key="1">
    <citation type="submission" date="2023-08" db="EMBL/GenBank/DDBJ databases">
        <title>A Necator americanus chromosomal reference genome.</title>
        <authorList>
            <person name="Ilik V."/>
            <person name="Petrzelkova K.J."/>
            <person name="Pardy F."/>
            <person name="Fuh T."/>
            <person name="Niatou-Singa F.S."/>
            <person name="Gouil Q."/>
            <person name="Baker L."/>
            <person name="Ritchie M.E."/>
            <person name="Jex A.R."/>
            <person name="Gazzola D."/>
            <person name="Li H."/>
            <person name="Toshio Fujiwara R."/>
            <person name="Zhan B."/>
            <person name="Aroian R.V."/>
            <person name="Pafco B."/>
            <person name="Schwarz E.M."/>
        </authorList>
    </citation>
    <scope>NUCLEOTIDE SEQUENCE [LARGE SCALE GENOMIC DNA]</scope>
    <source>
        <strain evidence="1 2">Aroian</strain>
        <tissue evidence="1">Whole animal</tissue>
    </source>
</reference>
<gene>
    <name evidence="1" type="primary">Necator_chrIV.g14572</name>
    <name evidence="1" type="ORF">RB195_001277</name>
</gene>
<dbReference type="Proteomes" id="UP001303046">
    <property type="component" value="Unassembled WGS sequence"/>
</dbReference>
<protein>
    <recommendedName>
        <fullName evidence="3">Ig-like domain-containing protein</fullName>
    </recommendedName>
</protein>
<dbReference type="EMBL" id="JAVFWL010000004">
    <property type="protein sequence ID" value="KAK6748549.1"/>
    <property type="molecule type" value="Genomic_DNA"/>
</dbReference>
<keyword evidence="2" id="KW-1185">Reference proteome</keyword>
<evidence type="ECO:0000313" key="1">
    <source>
        <dbReference type="EMBL" id="KAK6748549.1"/>
    </source>
</evidence>
<evidence type="ECO:0000313" key="2">
    <source>
        <dbReference type="Proteomes" id="UP001303046"/>
    </source>
</evidence>
<comment type="caution">
    <text evidence="1">The sequence shown here is derived from an EMBL/GenBank/DDBJ whole genome shotgun (WGS) entry which is preliminary data.</text>
</comment>